<organism evidence="2 3">
    <name type="scientific">Polarella glacialis</name>
    <name type="common">Dinoflagellate</name>
    <dbReference type="NCBI Taxonomy" id="89957"/>
    <lineage>
        <taxon>Eukaryota</taxon>
        <taxon>Sar</taxon>
        <taxon>Alveolata</taxon>
        <taxon>Dinophyceae</taxon>
        <taxon>Suessiales</taxon>
        <taxon>Suessiaceae</taxon>
        <taxon>Polarella</taxon>
    </lineage>
</organism>
<feature type="signal peptide" evidence="1">
    <location>
        <begin position="1"/>
        <end position="39"/>
    </location>
</feature>
<evidence type="ECO:0000313" key="3">
    <source>
        <dbReference type="Proteomes" id="UP000626109"/>
    </source>
</evidence>
<sequence length="81" mass="8867">PRPLRGSWNRLMQAPLLMPRSVVLATWLAASCLLGPASAGSKHTGNKSLQEVELPHHSFITPLQYSSLLEDWVLSGASLFE</sequence>
<evidence type="ECO:0000256" key="1">
    <source>
        <dbReference type="SAM" id="SignalP"/>
    </source>
</evidence>
<feature type="non-terminal residue" evidence="2">
    <location>
        <position position="1"/>
    </location>
</feature>
<protein>
    <recommendedName>
        <fullName evidence="4">Phospholipase B-like</fullName>
    </recommendedName>
</protein>
<proteinExistence type="predicted"/>
<reference evidence="2" key="1">
    <citation type="submission" date="2021-02" db="EMBL/GenBank/DDBJ databases">
        <authorList>
            <person name="Dougan E. K."/>
            <person name="Rhodes N."/>
            <person name="Thang M."/>
            <person name="Chan C."/>
        </authorList>
    </citation>
    <scope>NUCLEOTIDE SEQUENCE</scope>
</reference>
<keyword evidence="1" id="KW-0732">Signal</keyword>
<feature type="chain" id="PRO_5032371773" description="Phospholipase B-like" evidence="1">
    <location>
        <begin position="40"/>
        <end position="81"/>
    </location>
</feature>
<dbReference type="Proteomes" id="UP000626109">
    <property type="component" value="Unassembled WGS sequence"/>
</dbReference>
<evidence type="ECO:0008006" key="4">
    <source>
        <dbReference type="Google" id="ProtNLM"/>
    </source>
</evidence>
<accession>A0A813K764</accession>
<gene>
    <name evidence="2" type="ORF">PGLA2088_LOCUS29577</name>
</gene>
<name>A0A813K764_POLGL</name>
<comment type="caution">
    <text evidence="2">The sequence shown here is derived from an EMBL/GenBank/DDBJ whole genome shotgun (WGS) entry which is preliminary data.</text>
</comment>
<dbReference type="EMBL" id="CAJNNW010028383">
    <property type="protein sequence ID" value="CAE8695850.1"/>
    <property type="molecule type" value="Genomic_DNA"/>
</dbReference>
<feature type="non-terminal residue" evidence="2">
    <location>
        <position position="81"/>
    </location>
</feature>
<dbReference type="AlphaFoldDB" id="A0A813K764"/>
<evidence type="ECO:0000313" key="2">
    <source>
        <dbReference type="EMBL" id="CAE8695850.1"/>
    </source>
</evidence>